<comment type="caution">
    <text evidence="4">The sequence shown here is derived from an EMBL/GenBank/DDBJ whole genome shotgun (WGS) entry which is preliminary data.</text>
</comment>
<name>A0A2P8CKI3_9BACT</name>
<dbReference type="AlphaFoldDB" id="A0A2P8CKI3"/>
<reference evidence="4 5" key="1">
    <citation type="submission" date="2018-03" db="EMBL/GenBank/DDBJ databases">
        <title>Genomic Encyclopedia of Archaeal and Bacterial Type Strains, Phase II (KMG-II): from individual species to whole genera.</title>
        <authorList>
            <person name="Goeker M."/>
        </authorList>
    </citation>
    <scope>NUCLEOTIDE SEQUENCE [LARGE SCALE GENOMIC DNA]</scope>
    <source>
        <strain evidence="4 5">DSM 27267</strain>
    </source>
</reference>
<dbReference type="Gene3D" id="1.25.40.10">
    <property type="entry name" value="Tetratricopeptide repeat domain"/>
    <property type="match status" value="1"/>
</dbReference>
<dbReference type="SUPFAM" id="SSF48452">
    <property type="entry name" value="TPR-like"/>
    <property type="match status" value="1"/>
</dbReference>
<evidence type="ECO:0000313" key="5">
    <source>
        <dbReference type="Proteomes" id="UP000240621"/>
    </source>
</evidence>
<evidence type="ECO:0000256" key="1">
    <source>
        <dbReference type="PROSITE-ProRule" id="PRU00339"/>
    </source>
</evidence>
<dbReference type="PROSITE" id="PS51257">
    <property type="entry name" value="PROKAR_LIPOPROTEIN"/>
    <property type="match status" value="1"/>
</dbReference>
<keyword evidence="1" id="KW-0802">TPR repeat</keyword>
<proteinExistence type="predicted"/>
<accession>A0A2P8CKI3</accession>
<protein>
    <submittedName>
        <fullName evidence="4">Tetratricopeptide repeat protein</fullName>
    </submittedName>
</protein>
<reference evidence="3 6" key="2">
    <citation type="submission" date="2019-10" db="EMBL/GenBank/DDBJ databases">
        <title>Prolixibacter strains distinguished by the presence of nitrate reductase genes were adept at nitrate-dependent anaerobic corrosion of metallic iron and carbon steel.</title>
        <authorList>
            <person name="Iino T."/>
            <person name="Shono N."/>
            <person name="Ito K."/>
            <person name="Nakamura R."/>
            <person name="Sueoka K."/>
            <person name="Harayama S."/>
            <person name="Ohkuma M."/>
        </authorList>
    </citation>
    <scope>NUCLEOTIDE SEQUENCE [LARGE SCALE GENOMIC DNA]</scope>
    <source>
        <strain evidence="3 6">MIC1-1</strain>
    </source>
</reference>
<dbReference type="PROSITE" id="PS50005">
    <property type="entry name" value="TPR"/>
    <property type="match status" value="1"/>
</dbReference>
<sequence length="583" mass="64640">MKKINFKAVAVFFVGAMMLSSCASLQKMKKNADKINYTVTPEVLVAKGGNVDVEIQGRIPEKFFNKKATITATPVLTYQGGEKAYAPYKLQGEKVEANNKVISYTNGGTFSYKGSVPYVDGMRKSDLVVRITASQGDQTLDFDPVKIADGVIATSTLVKDQPASIVGIQKEKNTTGVYDPTIDKFQRVVPDQYKADLMYLINSSYVRGSQLKKEDMDKLNQYIKDAFEADRKDLKGVEVSAYASPDGPEKFNTKLAEKREGSATKVVDRKLKKDKVETEVTGKYTPEDWEGFKELMQKSNIQDKEMILRVLSMYQDPEVREREIRNLTGPFQEIAKTILPKLRRSKIIASVDLIGKTDEEIANLADTDPSKLNQAELLYAASLTEDLNKQKAIYTSFTRQFPEDWRGFNDLGVVEMNQGNTSDAQSNFEKADKLDPKNPIIQNNLGGVALVNGNLDKAQELFSAASGAGQEVNYNLGTVSILKGDYDAAVKYFGDGTCVNKALAQMLTGDNNGALRTLNNLKKESALGDYLKAIIGARTAKTTLLYDSLKAAVNKDAKYKDIAKVDLEFSKYFNDEQFKSIVE</sequence>
<feature type="signal peptide" evidence="2">
    <location>
        <begin position="1"/>
        <end position="23"/>
    </location>
</feature>
<dbReference type="Proteomes" id="UP000240621">
    <property type="component" value="Unassembled WGS sequence"/>
</dbReference>
<organism evidence="4 5">
    <name type="scientific">Prolixibacter denitrificans</name>
    <dbReference type="NCBI Taxonomy" id="1541063"/>
    <lineage>
        <taxon>Bacteria</taxon>
        <taxon>Pseudomonadati</taxon>
        <taxon>Bacteroidota</taxon>
        <taxon>Bacteroidia</taxon>
        <taxon>Marinilabiliales</taxon>
        <taxon>Prolixibacteraceae</taxon>
        <taxon>Prolixibacter</taxon>
    </lineage>
</organism>
<evidence type="ECO:0000313" key="3">
    <source>
        <dbReference type="EMBL" id="GET20075.1"/>
    </source>
</evidence>
<evidence type="ECO:0000256" key="2">
    <source>
        <dbReference type="SAM" id="SignalP"/>
    </source>
</evidence>
<dbReference type="EMBL" id="PYGC01000001">
    <property type="protein sequence ID" value="PSK85455.1"/>
    <property type="molecule type" value="Genomic_DNA"/>
</dbReference>
<dbReference type="OrthoDB" id="1465834at2"/>
<evidence type="ECO:0000313" key="4">
    <source>
        <dbReference type="EMBL" id="PSK85455.1"/>
    </source>
</evidence>
<keyword evidence="6" id="KW-1185">Reference proteome</keyword>
<dbReference type="Proteomes" id="UP000396862">
    <property type="component" value="Unassembled WGS sequence"/>
</dbReference>
<dbReference type="RefSeq" id="WP_106540498.1">
    <property type="nucleotide sequence ID" value="NZ_BLAU01000001.1"/>
</dbReference>
<keyword evidence="2" id="KW-0732">Signal</keyword>
<feature type="repeat" description="TPR" evidence="1">
    <location>
        <begin position="405"/>
        <end position="438"/>
    </location>
</feature>
<dbReference type="InterPro" id="IPR011990">
    <property type="entry name" value="TPR-like_helical_dom_sf"/>
</dbReference>
<dbReference type="EMBL" id="BLAU01000001">
    <property type="protein sequence ID" value="GET20075.1"/>
    <property type="molecule type" value="Genomic_DNA"/>
</dbReference>
<dbReference type="Pfam" id="PF14559">
    <property type="entry name" value="TPR_19"/>
    <property type="match status" value="1"/>
</dbReference>
<feature type="chain" id="PRO_5015107511" evidence="2">
    <location>
        <begin position="24"/>
        <end position="583"/>
    </location>
</feature>
<evidence type="ECO:0000313" key="6">
    <source>
        <dbReference type="Proteomes" id="UP000396862"/>
    </source>
</evidence>
<dbReference type="Pfam" id="PF13181">
    <property type="entry name" value="TPR_8"/>
    <property type="match status" value="1"/>
</dbReference>
<gene>
    <name evidence="4" type="ORF">CLV93_101411</name>
    <name evidence="3" type="ORF">JCM18694_03210</name>
</gene>
<dbReference type="InterPro" id="IPR019734">
    <property type="entry name" value="TPR_rpt"/>
</dbReference>